<sequence>MTPQPPTRSQRAAQVLAGSLVFVVIGAVANVLQIFSFGTGWDLPDIIERLRPPATTAPAGPPATGTPASKKPTAKASSAAPTGKPKARTTTTRPPQTSAPEALTVPSDAEIKSCLEQRVGWDTAQEAYGVTEADLGARVTVRIKVSPADKAYTFWQTDEDCALRAVVRVSPGQSRTITTWGGAMWDLARGSADPRVDGPGPISRPRSADLFTFEVGSTTVRYSF</sequence>
<organism evidence="3 4">
    <name type="scientific">Paractinoplanes brasiliensis</name>
    <dbReference type="NCBI Taxonomy" id="52695"/>
    <lineage>
        <taxon>Bacteria</taxon>
        <taxon>Bacillati</taxon>
        <taxon>Actinomycetota</taxon>
        <taxon>Actinomycetes</taxon>
        <taxon>Micromonosporales</taxon>
        <taxon>Micromonosporaceae</taxon>
        <taxon>Paractinoplanes</taxon>
    </lineage>
</organism>
<keyword evidence="2" id="KW-0472">Membrane</keyword>
<keyword evidence="4" id="KW-1185">Reference proteome</keyword>
<evidence type="ECO:0000313" key="4">
    <source>
        <dbReference type="Proteomes" id="UP000294901"/>
    </source>
</evidence>
<dbReference type="Proteomes" id="UP000294901">
    <property type="component" value="Unassembled WGS sequence"/>
</dbReference>
<keyword evidence="2" id="KW-1133">Transmembrane helix</keyword>
<evidence type="ECO:0000313" key="3">
    <source>
        <dbReference type="EMBL" id="TDO32723.1"/>
    </source>
</evidence>
<gene>
    <name evidence="3" type="ORF">C8E87_8195</name>
</gene>
<dbReference type="EMBL" id="SNWR01000002">
    <property type="protein sequence ID" value="TDO32723.1"/>
    <property type="molecule type" value="Genomic_DNA"/>
</dbReference>
<proteinExistence type="predicted"/>
<comment type="caution">
    <text evidence="3">The sequence shown here is derived from an EMBL/GenBank/DDBJ whole genome shotgun (WGS) entry which is preliminary data.</text>
</comment>
<evidence type="ECO:0000256" key="1">
    <source>
        <dbReference type="SAM" id="MobiDB-lite"/>
    </source>
</evidence>
<feature type="region of interest" description="Disordered" evidence="1">
    <location>
        <begin position="52"/>
        <end position="107"/>
    </location>
</feature>
<keyword evidence="2" id="KW-0812">Transmembrane</keyword>
<dbReference type="AlphaFoldDB" id="A0A4R6JAJ9"/>
<name>A0A4R6JAJ9_9ACTN</name>
<dbReference type="OrthoDB" id="3404783at2"/>
<dbReference type="RefSeq" id="WP_133878658.1">
    <property type="nucleotide sequence ID" value="NZ_BOMD01000108.1"/>
</dbReference>
<protein>
    <submittedName>
        <fullName evidence="3">Uncharacterized protein</fullName>
    </submittedName>
</protein>
<feature type="transmembrane region" description="Helical" evidence="2">
    <location>
        <begin position="12"/>
        <end position="35"/>
    </location>
</feature>
<evidence type="ECO:0000256" key="2">
    <source>
        <dbReference type="SAM" id="Phobius"/>
    </source>
</evidence>
<feature type="compositionally biased region" description="Low complexity" evidence="1">
    <location>
        <begin position="52"/>
        <end position="100"/>
    </location>
</feature>
<accession>A0A4R6JAJ9</accession>
<reference evidence="3 4" key="1">
    <citation type="submission" date="2019-03" db="EMBL/GenBank/DDBJ databases">
        <title>Sequencing the genomes of 1000 actinobacteria strains.</title>
        <authorList>
            <person name="Klenk H.-P."/>
        </authorList>
    </citation>
    <scope>NUCLEOTIDE SEQUENCE [LARGE SCALE GENOMIC DNA]</scope>
    <source>
        <strain evidence="3 4">DSM 43805</strain>
    </source>
</reference>